<gene>
    <name evidence="2" type="ORF">GCM10008025_36440</name>
</gene>
<feature type="transmembrane region" description="Helical" evidence="1">
    <location>
        <begin position="65"/>
        <end position="83"/>
    </location>
</feature>
<dbReference type="EMBL" id="BMEY01000027">
    <property type="protein sequence ID" value="GGA90611.1"/>
    <property type="molecule type" value="Genomic_DNA"/>
</dbReference>
<dbReference type="Proteomes" id="UP000613512">
    <property type="component" value="Unassembled WGS sequence"/>
</dbReference>
<proteinExistence type="predicted"/>
<keyword evidence="3" id="KW-1185">Reference proteome</keyword>
<reference evidence="2" key="1">
    <citation type="journal article" date="2014" name="Int. J. Syst. Evol. Microbiol.">
        <title>Complete genome sequence of Corynebacterium casei LMG S-19264T (=DSM 44701T), isolated from a smear-ripened cheese.</title>
        <authorList>
            <consortium name="US DOE Joint Genome Institute (JGI-PGF)"/>
            <person name="Walter F."/>
            <person name="Albersmeier A."/>
            <person name="Kalinowski J."/>
            <person name="Ruckert C."/>
        </authorList>
    </citation>
    <scope>NUCLEOTIDE SEQUENCE</scope>
    <source>
        <strain evidence="2">CGMCC 1.12408</strain>
    </source>
</reference>
<sequence>MISQWFKDALFGLTLMGLYVMMWILYYLDLINSFVFITFLLLLFLFFVGLYFIYRKEKKVVRKYVFSIVLVTLILIYEYRLIYFEPFTFIVNSVAEPIEAVEGSGIHILTVRSFEVPYIEDENLIIETYERQFQPVISLEKSPIWIATVVKIRN</sequence>
<accession>A0A916WEC1</accession>
<evidence type="ECO:0000313" key="2">
    <source>
        <dbReference type="EMBL" id="GGA90611.1"/>
    </source>
</evidence>
<comment type="caution">
    <text evidence="2">The sequence shown here is derived from an EMBL/GenBank/DDBJ whole genome shotgun (WGS) entry which is preliminary data.</text>
</comment>
<dbReference type="RefSeq" id="WP_188386106.1">
    <property type="nucleotide sequence ID" value="NZ_BMEY01000027.1"/>
</dbReference>
<keyword evidence="1" id="KW-0472">Membrane</keyword>
<feature type="transmembrane region" description="Helical" evidence="1">
    <location>
        <begin position="34"/>
        <end position="53"/>
    </location>
</feature>
<name>A0A916WEC1_9BACI</name>
<feature type="transmembrane region" description="Helical" evidence="1">
    <location>
        <begin position="9"/>
        <end position="28"/>
    </location>
</feature>
<evidence type="ECO:0000313" key="3">
    <source>
        <dbReference type="Proteomes" id="UP000613512"/>
    </source>
</evidence>
<protein>
    <submittedName>
        <fullName evidence="2">Uncharacterized protein</fullName>
    </submittedName>
</protein>
<keyword evidence="1" id="KW-1133">Transmembrane helix</keyword>
<reference evidence="2" key="2">
    <citation type="submission" date="2020-09" db="EMBL/GenBank/DDBJ databases">
        <authorList>
            <person name="Sun Q."/>
            <person name="Zhou Y."/>
        </authorList>
    </citation>
    <scope>NUCLEOTIDE SEQUENCE</scope>
    <source>
        <strain evidence="2">CGMCC 1.12408</strain>
    </source>
</reference>
<organism evidence="2 3">
    <name type="scientific">Ornithinibacillus halotolerans</name>
    <dbReference type="NCBI Taxonomy" id="1274357"/>
    <lineage>
        <taxon>Bacteria</taxon>
        <taxon>Bacillati</taxon>
        <taxon>Bacillota</taxon>
        <taxon>Bacilli</taxon>
        <taxon>Bacillales</taxon>
        <taxon>Bacillaceae</taxon>
        <taxon>Ornithinibacillus</taxon>
    </lineage>
</organism>
<keyword evidence="1" id="KW-0812">Transmembrane</keyword>
<evidence type="ECO:0000256" key="1">
    <source>
        <dbReference type="SAM" id="Phobius"/>
    </source>
</evidence>
<dbReference type="AlphaFoldDB" id="A0A916WEC1"/>